<organism evidence="3">
    <name type="scientific">Timema shepardi</name>
    <name type="common">Walking stick</name>
    <dbReference type="NCBI Taxonomy" id="629360"/>
    <lineage>
        <taxon>Eukaryota</taxon>
        <taxon>Metazoa</taxon>
        <taxon>Ecdysozoa</taxon>
        <taxon>Arthropoda</taxon>
        <taxon>Hexapoda</taxon>
        <taxon>Insecta</taxon>
        <taxon>Pterygota</taxon>
        <taxon>Neoptera</taxon>
        <taxon>Polyneoptera</taxon>
        <taxon>Phasmatodea</taxon>
        <taxon>Timematodea</taxon>
        <taxon>Timematoidea</taxon>
        <taxon>Timematidae</taxon>
        <taxon>Timema</taxon>
    </lineage>
</organism>
<sequence>MSFPSWSGQVSSGTQYRARLETYQVHPVFKHLPRETPSPLLWLEGQGPQKKKALLWLYCHLTSNTVSWRLSDSSVHCSLTWGCLESAVDGMVALWSPLALILLVVYYACPASQDMDVLEHMVSEEEATLAATNMNPQPDHRVPGCAKCSYQDIYYCVSYQVLEDHCCCDKRYLERFPYVPHACYLSDGTCSTIASNCEEYVRIKVCCCDLHTGLKEGVAVDGGTRGSLVRGPPSTRASAATHKNAGTSILTEVPSPLDPKNGSYSAG</sequence>
<evidence type="ECO:0000259" key="2">
    <source>
        <dbReference type="Pfam" id="PF26644"/>
    </source>
</evidence>
<evidence type="ECO:0000313" key="3">
    <source>
        <dbReference type="EMBL" id="CAD7266323.1"/>
    </source>
</evidence>
<reference evidence="3" key="1">
    <citation type="submission" date="2020-11" db="EMBL/GenBank/DDBJ databases">
        <authorList>
            <person name="Tran Van P."/>
        </authorList>
    </citation>
    <scope>NUCLEOTIDE SEQUENCE</scope>
</reference>
<dbReference type="InterPro" id="IPR058250">
    <property type="entry name" value="CCC"/>
</dbReference>
<dbReference type="AlphaFoldDB" id="A0A7R9G5C1"/>
<dbReference type="Pfam" id="PF26644">
    <property type="entry name" value="CCC"/>
    <property type="match status" value="1"/>
</dbReference>
<dbReference type="EMBL" id="OC006805">
    <property type="protein sequence ID" value="CAD7266323.1"/>
    <property type="molecule type" value="Genomic_DNA"/>
</dbReference>
<proteinExistence type="predicted"/>
<feature type="domain" description="CCC" evidence="2">
    <location>
        <begin position="118"/>
        <end position="211"/>
    </location>
</feature>
<feature type="region of interest" description="Disordered" evidence="1">
    <location>
        <begin position="222"/>
        <end position="244"/>
    </location>
</feature>
<accession>A0A7R9G5C1</accession>
<name>A0A7R9G5C1_TIMSH</name>
<protein>
    <recommendedName>
        <fullName evidence="2">CCC domain-containing protein</fullName>
    </recommendedName>
</protein>
<evidence type="ECO:0000256" key="1">
    <source>
        <dbReference type="SAM" id="MobiDB-lite"/>
    </source>
</evidence>
<gene>
    <name evidence="3" type="ORF">TSIB3V08_LOCUS10342</name>
</gene>